<keyword evidence="3" id="KW-1185">Reference proteome</keyword>
<proteinExistence type="predicted"/>
<sequence>MRRRWTTALAALAMTVAALFVSGGTAAAAPHSHLATVSIPSAYPWEAPYTLEVNGYSGLRSDFGGPYHAFLAITAQPPTTDPIYSQNWRFLSFASHTEVQWRNTTTGASGVAHEDRNARYPWGEAYIDTGLGWVEYTITVTSGALIQQLNPQRVTSSGALEVSMDPF</sequence>
<evidence type="ECO:0000313" key="3">
    <source>
        <dbReference type="Proteomes" id="UP001081071"/>
    </source>
</evidence>
<dbReference type="EMBL" id="JAPWIJ010000005">
    <property type="protein sequence ID" value="MCZ4519560.1"/>
    <property type="molecule type" value="Genomic_DNA"/>
</dbReference>
<name>A0ABT4MHN3_9NOCA</name>
<reference evidence="2" key="1">
    <citation type="submission" date="2022-12" db="EMBL/GenBank/DDBJ databases">
        <authorList>
            <person name="Krivoruchko A.V."/>
            <person name="Elkin A."/>
        </authorList>
    </citation>
    <scope>NUCLEOTIDE SEQUENCE</scope>
    <source>
        <strain evidence="2">IEGM 1391</strain>
    </source>
</reference>
<comment type="caution">
    <text evidence="2">The sequence shown here is derived from an EMBL/GenBank/DDBJ whole genome shotgun (WGS) entry which is preliminary data.</text>
</comment>
<gene>
    <name evidence="2" type="ORF">O4220_13655</name>
</gene>
<dbReference type="Proteomes" id="UP001081071">
    <property type="component" value="Unassembled WGS sequence"/>
</dbReference>
<keyword evidence="1" id="KW-0732">Signal</keyword>
<feature type="chain" id="PRO_5046980144" evidence="1">
    <location>
        <begin position="29"/>
        <end position="167"/>
    </location>
</feature>
<feature type="signal peptide" evidence="1">
    <location>
        <begin position="1"/>
        <end position="28"/>
    </location>
</feature>
<accession>A0ABT4MHN3</accession>
<protein>
    <submittedName>
        <fullName evidence="2">Uncharacterized protein</fullName>
    </submittedName>
</protein>
<dbReference type="RefSeq" id="WP_269605001.1">
    <property type="nucleotide sequence ID" value="NZ_JAPWIJ010000005.1"/>
</dbReference>
<evidence type="ECO:0000313" key="2">
    <source>
        <dbReference type="EMBL" id="MCZ4519560.1"/>
    </source>
</evidence>
<evidence type="ECO:0000256" key="1">
    <source>
        <dbReference type="SAM" id="SignalP"/>
    </source>
</evidence>
<organism evidence="2 3">
    <name type="scientific">Rhodococcus ruber</name>
    <dbReference type="NCBI Taxonomy" id="1830"/>
    <lineage>
        <taxon>Bacteria</taxon>
        <taxon>Bacillati</taxon>
        <taxon>Actinomycetota</taxon>
        <taxon>Actinomycetes</taxon>
        <taxon>Mycobacteriales</taxon>
        <taxon>Nocardiaceae</taxon>
        <taxon>Rhodococcus</taxon>
    </lineage>
</organism>